<accession>A0A285RS89</accession>
<evidence type="ECO:0000313" key="2">
    <source>
        <dbReference type="Proteomes" id="UP000219563"/>
    </source>
</evidence>
<dbReference type="AlphaFoldDB" id="A0A285RS89"/>
<reference evidence="1 2" key="1">
    <citation type="submission" date="2017-08" db="EMBL/GenBank/DDBJ databases">
        <authorList>
            <person name="de Groot N.N."/>
        </authorList>
    </citation>
    <scope>NUCLEOTIDE SEQUENCE [LARGE SCALE GENOMIC DNA]</scope>
    <source>
        <strain evidence="1 2">DSM 9787</strain>
    </source>
</reference>
<organism evidence="1 2">
    <name type="scientific">Pseudobutyrivibrio ruminis DSM 9787</name>
    <dbReference type="NCBI Taxonomy" id="1123011"/>
    <lineage>
        <taxon>Bacteria</taxon>
        <taxon>Bacillati</taxon>
        <taxon>Bacillota</taxon>
        <taxon>Clostridia</taxon>
        <taxon>Lachnospirales</taxon>
        <taxon>Lachnospiraceae</taxon>
        <taxon>Pseudobutyrivibrio</taxon>
    </lineage>
</organism>
<protein>
    <submittedName>
        <fullName evidence="1">Uncharacterized protein</fullName>
    </submittedName>
</protein>
<dbReference type="RefSeq" id="WP_097075760.1">
    <property type="nucleotide sequence ID" value="NZ_OBMR01000003.1"/>
</dbReference>
<name>A0A285RS89_9FIRM</name>
<dbReference type="EMBL" id="OBMR01000003">
    <property type="protein sequence ID" value="SOB96569.1"/>
    <property type="molecule type" value="Genomic_DNA"/>
</dbReference>
<proteinExistence type="predicted"/>
<gene>
    <name evidence="1" type="ORF">SAMN02910411_1118</name>
</gene>
<evidence type="ECO:0000313" key="1">
    <source>
        <dbReference type="EMBL" id="SOB96569.1"/>
    </source>
</evidence>
<dbReference type="Proteomes" id="UP000219563">
    <property type="component" value="Unassembled WGS sequence"/>
</dbReference>
<sequence length="265" mass="30872">MDNNVDTKLEADSIRVKILYESLVDALAGLPFDVVVDKRYLFIRFDTLNLCEIEVYDEYYKVQSSYMDWKEQSKLSWEEDENLIVFYADMPDECIGECKRLVLYEAKKGSKQVQSINIHNSELMELVSLEKFQVAYNKFLEQADENAVSGKSKGKKLPYGLEYGKIDKKNFTQHFGQGAATKTPYMNWHVVSIYYIPDEGRILIGIEKDRYQHVNKMSRIRAEQIGNKKTDVAIFYETTKSKLDYKELYDEFIKVCGKVMELGVD</sequence>